<reference evidence="4 5" key="2">
    <citation type="journal article" date="2020" name="Int. J. Syst. Evol. Microbiol.">
        <title>Sulfuracidifex tepidarius gen. nov., sp. nov. and transfer of Sulfolobus metallicus Huber and Stetter 1992 to the genus Sulfuracidifex as Sulfuracidifex metallicus comb. nov.</title>
        <authorList>
            <person name="Itoh T."/>
            <person name="Miura T."/>
            <person name="Sakai H.D."/>
            <person name="Kato S."/>
            <person name="Ohkuma M."/>
            <person name="Takashina T."/>
        </authorList>
    </citation>
    <scope>NUCLEOTIDE SEQUENCE</scope>
    <source>
        <strain evidence="3 5">IC-006</strain>
        <strain evidence="4">IC-007</strain>
    </source>
</reference>
<organism evidence="4 6">
    <name type="scientific">Sulfuracidifex tepidarius</name>
    <dbReference type="NCBI Taxonomy" id="1294262"/>
    <lineage>
        <taxon>Archaea</taxon>
        <taxon>Thermoproteota</taxon>
        <taxon>Thermoprotei</taxon>
        <taxon>Sulfolobales</taxon>
        <taxon>Sulfolobaceae</taxon>
        <taxon>Sulfuracidifex</taxon>
    </lineage>
</organism>
<proteinExistence type="predicted"/>
<sequence length="154" mass="17572">MLDEILRKEMEHPDLLDVSMSEVTKDELRVKKILYPVSDPLNREQLNVMKEIARSIFELRVSKLLEGESPRGFDKELLEAIRKMEEVYVSFVSSEYVTKNGKVLCSVKQEMIFHGKRLVPGDLVFLGFNDAVLLSITNYITPCSLFNNGSNEGS</sequence>
<dbReference type="KEGG" id="step:IC006_0857"/>
<evidence type="ECO:0000313" key="3">
    <source>
        <dbReference type="EMBL" id="BBG23570.1"/>
    </source>
</evidence>
<feature type="domain" description="Gins15 N-terminal" evidence="1">
    <location>
        <begin position="1"/>
        <end position="74"/>
    </location>
</feature>
<dbReference type="OrthoDB" id="34038at2157"/>
<keyword evidence="5" id="KW-1185">Reference proteome</keyword>
<evidence type="ECO:0000313" key="6">
    <source>
        <dbReference type="Proteomes" id="UP000325030"/>
    </source>
</evidence>
<reference evidence="6" key="1">
    <citation type="submission" date="2018-09" db="EMBL/GenBank/DDBJ databases">
        <title>Complete Genome Sequencing of Sulfolobus sp. JCM 16834.</title>
        <authorList>
            <person name="Kato S."/>
            <person name="Itoh T."/>
            <person name="Ohkuma M."/>
        </authorList>
    </citation>
    <scope>NUCLEOTIDE SEQUENCE [LARGE SCALE GENOMIC DNA]</scope>
    <source>
        <strain evidence="6">IC-007</strain>
    </source>
</reference>
<dbReference type="Proteomes" id="UP000325030">
    <property type="component" value="Chromosome"/>
</dbReference>
<evidence type="ECO:0000313" key="5">
    <source>
        <dbReference type="Proteomes" id="UP000322983"/>
    </source>
</evidence>
<dbReference type="InterPro" id="IPR059061">
    <property type="entry name" value="Gins15_N"/>
</dbReference>
<dbReference type="EMBL" id="AP018930">
    <property type="protein sequence ID" value="BBG26317.1"/>
    <property type="molecule type" value="Genomic_DNA"/>
</dbReference>
<accession>A0A510E1I0</accession>
<dbReference type="RefSeq" id="WP_054845874.1">
    <property type="nucleotide sequence ID" value="NZ_AP018929.1"/>
</dbReference>
<dbReference type="InterPro" id="IPR059062">
    <property type="entry name" value="Gins15_C"/>
</dbReference>
<protein>
    <submittedName>
        <fullName evidence="4">Uncharacterized protein</fullName>
    </submittedName>
</protein>
<evidence type="ECO:0000313" key="4">
    <source>
        <dbReference type="EMBL" id="BBG26317.1"/>
    </source>
</evidence>
<dbReference type="GeneID" id="41717226"/>
<feature type="domain" description="Gins15 C-terminal" evidence="2">
    <location>
        <begin position="95"/>
        <end position="143"/>
    </location>
</feature>
<dbReference type="EMBL" id="AP018929">
    <property type="protein sequence ID" value="BBG23570.1"/>
    <property type="molecule type" value="Genomic_DNA"/>
</dbReference>
<name>A0A510E1I0_9CREN</name>
<evidence type="ECO:0000259" key="1">
    <source>
        <dbReference type="Pfam" id="PF25864"/>
    </source>
</evidence>
<dbReference type="Pfam" id="PF25864">
    <property type="entry name" value="Gins15_N"/>
    <property type="match status" value="1"/>
</dbReference>
<accession>A0A510DU28</accession>
<dbReference type="Pfam" id="PF25865">
    <property type="entry name" value="Gins15_C"/>
    <property type="match status" value="1"/>
</dbReference>
<evidence type="ECO:0000259" key="2">
    <source>
        <dbReference type="Pfam" id="PF25865"/>
    </source>
</evidence>
<dbReference type="Proteomes" id="UP000322983">
    <property type="component" value="Chromosome"/>
</dbReference>
<dbReference type="STRING" id="1294262.GCA_001316085_01567"/>
<dbReference type="AlphaFoldDB" id="A0A510E1I0"/>
<gene>
    <name evidence="3" type="ORF">IC006_0857</name>
    <name evidence="4" type="ORF">IC007_0824</name>
</gene>